<dbReference type="AlphaFoldDB" id="A0A926ZG30"/>
<evidence type="ECO:0000313" key="1">
    <source>
        <dbReference type="EMBL" id="MBD2181748.1"/>
    </source>
</evidence>
<keyword evidence="2" id="KW-1185">Reference proteome</keyword>
<organism evidence="1 2">
    <name type="scientific">Aerosakkonema funiforme FACHB-1375</name>
    <dbReference type="NCBI Taxonomy" id="2949571"/>
    <lineage>
        <taxon>Bacteria</taxon>
        <taxon>Bacillati</taxon>
        <taxon>Cyanobacteriota</taxon>
        <taxon>Cyanophyceae</taxon>
        <taxon>Oscillatoriophycideae</taxon>
        <taxon>Aerosakkonematales</taxon>
        <taxon>Aerosakkonemataceae</taxon>
        <taxon>Aerosakkonema</taxon>
    </lineage>
</organism>
<comment type="caution">
    <text evidence="1">The sequence shown here is derived from an EMBL/GenBank/DDBJ whole genome shotgun (WGS) entry which is preliminary data.</text>
</comment>
<evidence type="ECO:0000313" key="2">
    <source>
        <dbReference type="Proteomes" id="UP000641646"/>
    </source>
</evidence>
<dbReference type="EMBL" id="JACJPW010000025">
    <property type="protein sequence ID" value="MBD2181748.1"/>
    <property type="molecule type" value="Genomic_DNA"/>
</dbReference>
<name>A0A926ZG30_9CYAN</name>
<dbReference type="Proteomes" id="UP000641646">
    <property type="component" value="Unassembled WGS sequence"/>
</dbReference>
<gene>
    <name evidence="1" type="ORF">H6G03_11625</name>
</gene>
<protein>
    <submittedName>
        <fullName evidence="1">Uncharacterized protein</fullName>
    </submittedName>
</protein>
<accession>A0A926ZG30</accession>
<reference evidence="1" key="2">
    <citation type="submission" date="2020-08" db="EMBL/GenBank/DDBJ databases">
        <authorList>
            <person name="Chen M."/>
            <person name="Teng W."/>
            <person name="Zhao L."/>
            <person name="Hu C."/>
            <person name="Zhou Y."/>
            <person name="Han B."/>
            <person name="Song L."/>
            <person name="Shu W."/>
        </authorList>
    </citation>
    <scope>NUCLEOTIDE SEQUENCE</scope>
    <source>
        <strain evidence="1">FACHB-1375</strain>
    </source>
</reference>
<sequence length="66" mass="7789">MPENEEQQTPELSEWRLILEAANRNNVFCHCRTCSYEWVTSSEDVPCSRCGSTNVRYILCWQFPDD</sequence>
<proteinExistence type="predicted"/>
<reference evidence="1" key="1">
    <citation type="journal article" date="2015" name="ISME J.">
        <title>Draft Genome Sequence of Streptomyces incarnatus NRRL8089, which Produces the Nucleoside Antibiotic Sinefungin.</title>
        <authorList>
            <person name="Oshima K."/>
            <person name="Hattori M."/>
            <person name="Shimizu H."/>
            <person name="Fukuda K."/>
            <person name="Nemoto M."/>
            <person name="Inagaki K."/>
            <person name="Tamura T."/>
        </authorList>
    </citation>
    <scope>NUCLEOTIDE SEQUENCE</scope>
    <source>
        <strain evidence="1">FACHB-1375</strain>
    </source>
</reference>
<dbReference type="RefSeq" id="WP_190464559.1">
    <property type="nucleotide sequence ID" value="NZ_JACJPW010000025.1"/>
</dbReference>